<feature type="transmembrane region" description="Helical" evidence="5">
    <location>
        <begin position="122"/>
        <end position="143"/>
    </location>
</feature>
<dbReference type="InterPro" id="IPR038770">
    <property type="entry name" value="Na+/solute_symporter_sf"/>
</dbReference>
<protein>
    <submittedName>
        <fullName evidence="7">Cation:proton antiporter</fullName>
    </submittedName>
</protein>
<proteinExistence type="predicted"/>
<dbReference type="EMBL" id="DXBF01000054">
    <property type="protein sequence ID" value="HIZ62334.1"/>
    <property type="molecule type" value="Genomic_DNA"/>
</dbReference>
<evidence type="ECO:0000313" key="7">
    <source>
        <dbReference type="EMBL" id="HIZ62334.1"/>
    </source>
</evidence>
<feature type="transmembrane region" description="Helical" evidence="5">
    <location>
        <begin position="341"/>
        <end position="362"/>
    </location>
</feature>
<reference evidence="7" key="1">
    <citation type="journal article" date="2021" name="PeerJ">
        <title>Extensive microbial diversity within the chicken gut microbiome revealed by metagenomics and culture.</title>
        <authorList>
            <person name="Gilroy R."/>
            <person name="Ravi A."/>
            <person name="Getino M."/>
            <person name="Pursley I."/>
            <person name="Horton D.L."/>
            <person name="Alikhan N.F."/>
            <person name="Baker D."/>
            <person name="Gharbi K."/>
            <person name="Hall N."/>
            <person name="Watson M."/>
            <person name="Adriaenssens E.M."/>
            <person name="Foster-Nyarko E."/>
            <person name="Jarju S."/>
            <person name="Secka A."/>
            <person name="Antonio M."/>
            <person name="Oren A."/>
            <person name="Chaudhuri R.R."/>
            <person name="La Ragione R."/>
            <person name="Hildebrand F."/>
            <person name="Pallen M.J."/>
        </authorList>
    </citation>
    <scope>NUCLEOTIDE SEQUENCE</scope>
    <source>
        <strain evidence="7">CHK188-11489</strain>
    </source>
</reference>
<feature type="transmembrane region" description="Helical" evidence="5">
    <location>
        <begin position="57"/>
        <end position="80"/>
    </location>
</feature>
<feature type="transmembrane region" description="Helical" evidence="5">
    <location>
        <begin position="302"/>
        <end position="320"/>
    </location>
</feature>
<dbReference type="PANTHER" id="PTHR43021:SF2">
    <property type="entry name" value="CATION_H+ EXCHANGER DOMAIN-CONTAINING PROTEIN"/>
    <property type="match status" value="1"/>
</dbReference>
<evidence type="ECO:0000256" key="2">
    <source>
        <dbReference type="ARBA" id="ARBA00022692"/>
    </source>
</evidence>
<comment type="caution">
    <text evidence="7">The sequence shown here is derived from an EMBL/GenBank/DDBJ whole genome shotgun (WGS) entry which is preliminary data.</text>
</comment>
<evidence type="ECO:0000256" key="3">
    <source>
        <dbReference type="ARBA" id="ARBA00022989"/>
    </source>
</evidence>
<feature type="transmembrane region" description="Helical" evidence="5">
    <location>
        <begin position="248"/>
        <end position="266"/>
    </location>
</feature>
<feature type="transmembrane region" description="Helical" evidence="5">
    <location>
        <begin position="374"/>
        <end position="394"/>
    </location>
</feature>
<dbReference type="GO" id="GO:1902600">
    <property type="term" value="P:proton transmembrane transport"/>
    <property type="evidence" value="ECO:0007669"/>
    <property type="project" value="InterPro"/>
</dbReference>
<dbReference type="Pfam" id="PF00999">
    <property type="entry name" value="Na_H_Exchanger"/>
    <property type="match status" value="1"/>
</dbReference>
<feature type="transmembrane region" description="Helical" evidence="5">
    <location>
        <begin position="92"/>
        <end position="116"/>
    </location>
</feature>
<dbReference type="Gene3D" id="1.20.1530.20">
    <property type="match status" value="1"/>
</dbReference>
<feature type="transmembrane region" description="Helical" evidence="5">
    <location>
        <begin position="191"/>
        <end position="211"/>
    </location>
</feature>
<dbReference type="GO" id="GO:0016020">
    <property type="term" value="C:membrane"/>
    <property type="evidence" value="ECO:0007669"/>
    <property type="project" value="UniProtKB-SubCell"/>
</dbReference>
<organism evidence="7 8">
    <name type="scientific">Candidatus Gemmiger avistercoris</name>
    <dbReference type="NCBI Taxonomy" id="2838606"/>
    <lineage>
        <taxon>Bacteria</taxon>
        <taxon>Bacillati</taxon>
        <taxon>Bacillota</taxon>
        <taxon>Clostridia</taxon>
        <taxon>Eubacteriales</taxon>
        <taxon>Gemmiger</taxon>
    </lineage>
</organism>
<accession>A0A9D2JQL2</accession>
<evidence type="ECO:0000256" key="4">
    <source>
        <dbReference type="ARBA" id="ARBA00023136"/>
    </source>
</evidence>
<evidence type="ECO:0000313" key="8">
    <source>
        <dbReference type="Proteomes" id="UP000824105"/>
    </source>
</evidence>
<feature type="domain" description="Cation/H+ exchanger transmembrane" evidence="6">
    <location>
        <begin position="15"/>
        <end position="390"/>
    </location>
</feature>
<feature type="transmembrane region" description="Helical" evidence="5">
    <location>
        <begin position="223"/>
        <end position="242"/>
    </location>
</feature>
<dbReference type="Proteomes" id="UP000824105">
    <property type="component" value="Unassembled WGS sequence"/>
</dbReference>
<keyword evidence="2 5" id="KW-0812">Transmembrane</keyword>
<dbReference type="InterPro" id="IPR006153">
    <property type="entry name" value="Cation/H_exchanger_TM"/>
</dbReference>
<reference evidence="7" key="2">
    <citation type="submission" date="2021-04" db="EMBL/GenBank/DDBJ databases">
        <authorList>
            <person name="Gilroy R."/>
        </authorList>
    </citation>
    <scope>NUCLEOTIDE SEQUENCE</scope>
    <source>
        <strain evidence="7">CHK188-11489</strain>
    </source>
</reference>
<keyword evidence="3 5" id="KW-1133">Transmembrane helix</keyword>
<evidence type="ECO:0000256" key="5">
    <source>
        <dbReference type="SAM" id="Phobius"/>
    </source>
</evidence>
<sequence>MEFLTGLLRLLASILIAFAAGKLISKLKLPSILGWLIAGMIIGPHALNLLSNAVLESTWFSVAESILECTFGLMIGTELIWKQMKSAGSQILITTITESLGTFVVVSLVFGVIFWFTGTPLYLAFLFGGIALATAPAPSLSVVRDLKTSGPVTRTLIPMAALDDLVGALVFFLVIAFVSAHLSTSGIPVPMVLFLVFLPAIIGAVTGYITGKMLRRTKNPTSTLTVMLAMLLASAGIGFIINSLLPTPVLNFMLIGMSFSTVFANMITEEQLKGIMEVMNPVIGFAMIVVILNLGAPLDYHLIFGAGIYTAVYILARAVGKYSGAYLGAAVTHCPPTVKKYLGFTLLPHSGVSLVFTGIAVSILEDPAPECASIIQGTIAAAAVINEIIAVFMAKKGFEWAGELHQAEQPQKVAVLNKTAKGHAV</sequence>
<gene>
    <name evidence="7" type="ORF">H9724_06160</name>
</gene>
<feature type="transmembrane region" description="Helical" evidence="5">
    <location>
        <begin position="32"/>
        <end position="51"/>
    </location>
</feature>
<evidence type="ECO:0000256" key="1">
    <source>
        <dbReference type="ARBA" id="ARBA00004141"/>
    </source>
</evidence>
<feature type="transmembrane region" description="Helical" evidence="5">
    <location>
        <begin position="278"/>
        <end position="296"/>
    </location>
</feature>
<feature type="transmembrane region" description="Helical" evidence="5">
    <location>
        <begin position="155"/>
        <end position="179"/>
    </location>
</feature>
<dbReference type="PANTHER" id="PTHR43021">
    <property type="entry name" value="NA(+)/H(+) ANTIPORTER-RELATED"/>
    <property type="match status" value="1"/>
</dbReference>
<feature type="transmembrane region" description="Helical" evidence="5">
    <location>
        <begin position="6"/>
        <end position="25"/>
    </location>
</feature>
<comment type="subcellular location">
    <subcellularLocation>
        <location evidence="1">Membrane</location>
        <topology evidence="1">Multi-pass membrane protein</topology>
    </subcellularLocation>
</comment>
<name>A0A9D2JQL2_9FIRM</name>
<dbReference type="AlphaFoldDB" id="A0A9D2JQL2"/>
<evidence type="ECO:0000259" key="6">
    <source>
        <dbReference type="Pfam" id="PF00999"/>
    </source>
</evidence>
<keyword evidence="4 5" id="KW-0472">Membrane</keyword>
<dbReference type="GO" id="GO:0015297">
    <property type="term" value="F:antiporter activity"/>
    <property type="evidence" value="ECO:0007669"/>
    <property type="project" value="InterPro"/>
</dbReference>